<evidence type="ECO:0000256" key="4">
    <source>
        <dbReference type="ARBA" id="ARBA00022840"/>
    </source>
</evidence>
<dbReference type="PANTHER" id="PTHR36766:SF61">
    <property type="entry name" value="NB-ARC DOMAIN DISEASE RESISTANCE PROTEIN"/>
    <property type="match status" value="1"/>
</dbReference>
<evidence type="ECO:0000256" key="2">
    <source>
        <dbReference type="ARBA" id="ARBA00022741"/>
    </source>
</evidence>
<evidence type="ECO:0000256" key="3">
    <source>
        <dbReference type="ARBA" id="ARBA00022821"/>
    </source>
</evidence>
<dbReference type="InterPro" id="IPR001611">
    <property type="entry name" value="Leu-rich_rpt"/>
</dbReference>
<keyword evidence="9" id="KW-1185">Reference proteome</keyword>
<dbReference type="Gene3D" id="3.80.10.10">
    <property type="entry name" value="Ribonuclease Inhibitor"/>
    <property type="match status" value="2"/>
</dbReference>
<dbReference type="FunFam" id="1.10.10.10:FF:000322">
    <property type="entry name" value="Probable disease resistance protein At1g63360"/>
    <property type="match status" value="1"/>
</dbReference>
<feature type="domain" description="Disease resistance N-terminal" evidence="6">
    <location>
        <begin position="10"/>
        <end position="97"/>
    </location>
</feature>
<dbReference type="Pfam" id="PF23559">
    <property type="entry name" value="WHD_DRP"/>
    <property type="match status" value="1"/>
</dbReference>
<evidence type="ECO:0000259" key="6">
    <source>
        <dbReference type="Pfam" id="PF18052"/>
    </source>
</evidence>
<keyword evidence="3" id="KW-0611">Plant defense</keyword>
<gene>
    <name evidence="10" type="primary">LOC110762204</name>
</gene>
<keyword evidence="1" id="KW-0677">Repeat</keyword>
<dbReference type="SUPFAM" id="SSF52540">
    <property type="entry name" value="P-loop containing nucleoside triphosphate hydrolases"/>
    <property type="match status" value="1"/>
</dbReference>
<dbReference type="Pfam" id="PF00931">
    <property type="entry name" value="NB-ARC"/>
    <property type="match status" value="1"/>
</dbReference>
<dbReference type="PRINTS" id="PR00364">
    <property type="entry name" value="DISEASERSIST"/>
</dbReference>
<dbReference type="PANTHER" id="PTHR36766">
    <property type="entry name" value="PLANT BROAD-SPECTRUM MILDEW RESISTANCE PROTEIN RPW8"/>
    <property type="match status" value="1"/>
</dbReference>
<keyword evidence="2" id="KW-0547">Nucleotide-binding</keyword>
<evidence type="ECO:0000313" key="9">
    <source>
        <dbReference type="Proteomes" id="UP000515124"/>
    </source>
</evidence>
<dbReference type="Gene3D" id="1.20.5.4130">
    <property type="match status" value="1"/>
</dbReference>
<dbReference type="Proteomes" id="UP000515124">
    <property type="component" value="Unplaced"/>
</dbReference>
<dbReference type="InterPro" id="IPR058922">
    <property type="entry name" value="WHD_DRP"/>
</dbReference>
<dbReference type="KEGG" id="pavi:110762204"/>
<dbReference type="GO" id="GO:0051707">
    <property type="term" value="P:response to other organism"/>
    <property type="evidence" value="ECO:0007669"/>
    <property type="project" value="UniProtKB-ARBA"/>
</dbReference>
<dbReference type="InterPro" id="IPR027417">
    <property type="entry name" value="P-loop_NTPase"/>
</dbReference>
<dbReference type="PROSITE" id="PS51450">
    <property type="entry name" value="LRR"/>
    <property type="match status" value="1"/>
</dbReference>
<dbReference type="GO" id="GO:0005524">
    <property type="term" value="F:ATP binding"/>
    <property type="evidence" value="ECO:0007669"/>
    <property type="project" value="UniProtKB-KW"/>
</dbReference>
<evidence type="ECO:0000259" key="8">
    <source>
        <dbReference type="Pfam" id="PF23598"/>
    </source>
</evidence>
<accession>A0A6P5T1Y2</accession>
<feature type="domain" description="Disease resistance R13L4/SHOC-2-like LRR" evidence="8">
    <location>
        <begin position="587"/>
        <end position="781"/>
    </location>
</feature>
<protein>
    <submittedName>
        <fullName evidence="10">Disease resistance protein RGA3</fullName>
    </submittedName>
</protein>
<dbReference type="InterPro" id="IPR055414">
    <property type="entry name" value="LRR_R13L4/SHOC2-like"/>
</dbReference>
<evidence type="ECO:0000259" key="5">
    <source>
        <dbReference type="Pfam" id="PF00931"/>
    </source>
</evidence>
<dbReference type="GeneID" id="110762204"/>
<dbReference type="Gene3D" id="3.40.50.300">
    <property type="entry name" value="P-loop containing nucleotide triphosphate hydrolases"/>
    <property type="match status" value="1"/>
</dbReference>
<sequence length="862" mass="98658">MESFSCNIATKVLERLASRAHKEIHLSKDVKGELNKFHETLSTITKLLQYAEENQRANPLLLADCFRKLQDVCYDMDDILDEYEYNKLRMQVLKPRGSVKEKVHNLFSIPNSVMSSYKMSHRIKNMRKRLGEIAASNLSERAADWHGMHMERKTSSFVHSTDVIGRDNDKNKMLNHLLKDTYTGEGDDEEENVSIISINGLGGLGKTTLAELAYNDDRVVANFNLRIWICVSDNFDSKRLLRKIVSAATKETCEDAGIEEMQMKLQHALKNKKLLLVLDDVWDKGPMGITIEKWLDFKSFLNFAANGSKIIVTTRTEFVSLLMEPAHVHLLECLPHSDCMTIFKKLAFTKREEGNHPKLMEIGEDIVKKCGGVPLAVQTVAFLLRLDKNVRYWSRVRDNDIWKLKQGSRSILPALKLSYNALPVYLKPCFAFCSLFPKDYIFRSEDLIPLWMAQGFIQSCEEQGNQELEDIGLHYIRQLSSRYLFQIVEDDFPFIGFKMHDLVHDLAISVAKVEYSSMNFRPSYSSKMVRHVSISQNELSKEKKEDIESLLGFEKLRTILIPNLDTEFVPTEVGVNSLLFLQRCIRRLNFVRALDLSNLALKMLPSSIADLWHLRYLDLSFNRHLSKLPDSICKLHHLQSLVLAYCENIQELPKDMGNLINLRYLVLTLNQMHLPEVIGCLTSLQTLFVISCNNLKYLGEGIGSLTNLRTLVISECKNLESLPTCNMTALETLDISDCPKLDLMGSGEGIRGLGYFGIENSSLKVLPHWLQESANTLQGLRLDGTFLQLLPDWFENFTMLEKLRIIDCPDLGAFPEGMHRLKALRELEISSDPLAERCRREEGEDWSKIAHVPKIILYGRII</sequence>
<name>A0A6P5T1Y2_PRUAV</name>
<dbReference type="InterPro" id="IPR032675">
    <property type="entry name" value="LRR_dom_sf"/>
</dbReference>
<organism evidence="9 10">
    <name type="scientific">Prunus avium</name>
    <name type="common">Cherry</name>
    <name type="synonym">Cerasus avium</name>
    <dbReference type="NCBI Taxonomy" id="42229"/>
    <lineage>
        <taxon>Eukaryota</taxon>
        <taxon>Viridiplantae</taxon>
        <taxon>Streptophyta</taxon>
        <taxon>Embryophyta</taxon>
        <taxon>Tracheophyta</taxon>
        <taxon>Spermatophyta</taxon>
        <taxon>Magnoliopsida</taxon>
        <taxon>eudicotyledons</taxon>
        <taxon>Gunneridae</taxon>
        <taxon>Pentapetalae</taxon>
        <taxon>rosids</taxon>
        <taxon>fabids</taxon>
        <taxon>Rosales</taxon>
        <taxon>Rosaceae</taxon>
        <taxon>Amygdaloideae</taxon>
        <taxon>Amygdaleae</taxon>
        <taxon>Prunus</taxon>
    </lineage>
</organism>
<reference evidence="10" key="1">
    <citation type="submission" date="2025-08" db="UniProtKB">
        <authorList>
            <consortium name="RefSeq"/>
        </authorList>
    </citation>
    <scope>IDENTIFICATION</scope>
</reference>
<dbReference type="InterPro" id="IPR036388">
    <property type="entry name" value="WH-like_DNA-bd_sf"/>
</dbReference>
<dbReference type="InterPro" id="IPR002182">
    <property type="entry name" value="NB-ARC"/>
</dbReference>
<feature type="domain" description="NB-ARC" evidence="5">
    <location>
        <begin position="189"/>
        <end position="351"/>
    </location>
</feature>
<dbReference type="GO" id="GO:0006952">
    <property type="term" value="P:defense response"/>
    <property type="evidence" value="ECO:0007669"/>
    <property type="project" value="UniProtKB-KW"/>
</dbReference>
<keyword evidence="4" id="KW-0067">ATP-binding</keyword>
<dbReference type="Pfam" id="PF18052">
    <property type="entry name" value="Rx_N"/>
    <property type="match status" value="1"/>
</dbReference>
<evidence type="ECO:0000256" key="1">
    <source>
        <dbReference type="ARBA" id="ARBA00022737"/>
    </source>
</evidence>
<dbReference type="Gene3D" id="1.10.10.10">
    <property type="entry name" value="Winged helix-like DNA-binding domain superfamily/Winged helix DNA-binding domain"/>
    <property type="match status" value="1"/>
</dbReference>
<dbReference type="GO" id="GO:0043531">
    <property type="term" value="F:ADP binding"/>
    <property type="evidence" value="ECO:0007669"/>
    <property type="project" value="InterPro"/>
</dbReference>
<evidence type="ECO:0000313" key="10">
    <source>
        <dbReference type="RefSeq" id="XP_021820501.1"/>
    </source>
</evidence>
<dbReference type="InterPro" id="IPR041118">
    <property type="entry name" value="Rx_N"/>
</dbReference>
<dbReference type="Pfam" id="PF23598">
    <property type="entry name" value="LRR_14"/>
    <property type="match status" value="1"/>
</dbReference>
<dbReference type="SUPFAM" id="SSF52058">
    <property type="entry name" value="L domain-like"/>
    <property type="match status" value="1"/>
</dbReference>
<dbReference type="AlphaFoldDB" id="A0A6P5T1Y2"/>
<proteinExistence type="predicted"/>
<dbReference type="RefSeq" id="XP_021820501.1">
    <property type="nucleotide sequence ID" value="XM_021964809.1"/>
</dbReference>
<feature type="domain" description="Disease resistance protein winged helix" evidence="7">
    <location>
        <begin position="435"/>
        <end position="507"/>
    </location>
</feature>
<evidence type="ECO:0000259" key="7">
    <source>
        <dbReference type="Pfam" id="PF23559"/>
    </source>
</evidence>